<evidence type="ECO:0000313" key="1">
    <source>
        <dbReference type="EMBL" id="MFM9327237.1"/>
    </source>
</evidence>
<gene>
    <name evidence="1" type="ORF">ACI1P1_02890</name>
</gene>
<sequence>MTPTAPRAPIVGEEELYLAIHKKRHQLQVVMNGQVLYTFPVATGRGDLTPEGEFRIVTKVHKPYYMRKKIAGGHPDNPLGTRWMGLSIDGGYKYGIHGTNRPWSIGLSASSGCIRMRNKDVEYLYRHIPLKTRVLITDD</sequence>
<dbReference type="EMBL" id="JBJURJ010000002">
    <property type="protein sequence ID" value="MFM9327237.1"/>
    <property type="molecule type" value="Genomic_DNA"/>
</dbReference>
<dbReference type="Proteomes" id="UP001631969">
    <property type="component" value="Unassembled WGS sequence"/>
</dbReference>
<evidence type="ECO:0000313" key="2">
    <source>
        <dbReference type="Proteomes" id="UP001631969"/>
    </source>
</evidence>
<name>A0ACC7NYU8_9BACL</name>
<organism evidence="1 2">
    <name type="scientific">Paenibacillus mesotrionivorans</name>
    <dbReference type="NCBI Taxonomy" id="3160968"/>
    <lineage>
        <taxon>Bacteria</taxon>
        <taxon>Bacillati</taxon>
        <taxon>Bacillota</taxon>
        <taxon>Bacilli</taxon>
        <taxon>Bacillales</taxon>
        <taxon>Paenibacillaceae</taxon>
        <taxon>Paenibacillus</taxon>
    </lineage>
</organism>
<keyword evidence="2" id="KW-1185">Reference proteome</keyword>
<dbReference type="EC" id="2.3.2.-" evidence="1"/>
<proteinExistence type="predicted"/>
<reference evidence="1" key="1">
    <citation type="submission" date="2024-12" db="EMBL/GenBank/DDBJ databases">
        <authorList>
            <person name="Wu N."/>
        </authorList>
    </citation>
    <scope>NUCLEOTIDE SEQUENCE</scope>
    <source>
        <strain evidence="1">P15</strain>
    </source>
</reference>
<keyword evidence="1" id="KW-0012">Acyltransferase</keyword>
<comment type="caution">
    <text evidence="1">The sequence shown here is derived from an EMBL/GenBank/DDBJ whole genome shotgun (WGS) entry which is preliminary data.</text>
</comment>
<keyword evidence="1" id="KW-0808">Transferase</keyword>
<accession>A0ACC7NYU8</accession>
<protein>
    <submittedName>
        <fullName evidence="1">L,D-transpeptidase</fullName>
        <ecNumber evidence="1">2.3.2.-</ecNumber>
    </submittedName>
</protein>